<evidence type="ECO:0000313" key="1">
    <source>
        <dbReference type="EMBL" id="MBO0350259.1"/>
    </source>
</evidence>
<accession>A0ABS3FTD3</accession>
<dbReference type="EMBL" id="JAFLQW010000378">
    <property type="protein sequence ID" value="MBO0350259.1"/>
    <property type="molecule type" value="Genomic_DNA"/>
</dbReference>
<name>A0ABS3FTD3_9CYAN</name>
<evidence type="ECO:0000313" key="2">
    <source>
        <dbReference type="Proteomes" id="UP000664844"/>
    </source>
</evidence>
<protein>
    <recommendedName>
        <fullName evidence="3">Transposase</fullName>
    </recommendedName>
</protein>
<dbReference type="RefSeq" id="WP_207088745.1">
    <property type="nucleotide sequence ID" value="NZ_JAFLQW010000378.1"/>
</dbReference>
<comment type="caution">
    <text evidence="1">The sequence shown here is derived from an EMBL/GenBank/DDBJ whole genome shotgun (WGS) entry which is preliminary data.</text>
</comment>
<gene>
    <name evidence="1" type="ORF">J0895_14290</name>
</gene>
<reference evidence="1 2" key="1">
    <citation type="submission" date="2021-03" db="EMBL/GenBank/DDBJ databases">
        <title>Metabolic Capacity of the Antarctic Cyanobacterium Phormidium pseudopriestleyi that Sustains Oxygenic Photosynthesis in the Presence of Hydrogen Sulfide.</title>
        <authorList>
            <person name="Lumian J.E."/>
            <person name="Jungblut A.D."/>
            <person name="Dillon M.L."/>
            <person name="Hawes I."/>
            <person name="Doran P.T."/>
            <person name="Mackey T.J."/>
            <person name="Dick G.J."/>
            <person name="Grettenberger C.L."/>
            <person name="Sumner D.Y."/>
        </authorList>
    </citation>
    <scope>NUCLEOTIDE SEQUENCE [LARGE SCALE GENOMIC DNA]</scope>
    <source>
        <strain evidence="1 2">FRX01</strain>
    </source>
</reference>
<organism evidence="1 2">
    <name type="scientific">Phormidium pseudopriestleyi FRX01</name>
    <dbReference type="NCBI Taxonomy" id="1759528"/>
    <lineage>
        <taxon>Bacteria</taxon>
        <taxon>Bacillati</taxon>
        <taxon>Cyanobacteriota</taxon>
        <taxon>Cyanophyceae</taxon>
        <taxon>Oscillatoriophycideae</taxon>
        <taxon>Oscillatoriales</taxon>
        <taxon>Oscillatoriaceae</taxon>
        <taxon>Phormidium</taxon>
    </lineage>
</organism>
<keyword evidence="2" id="KW-1185">Reference proteome</keyword>
<sequence length="66" mass="7246">MLINAIGSQLYFALESETNWAGIQNGAELAIALSYLGRKRSHLRVDTPPTSFYAQVRSHVTADTPP</sequence>
<proteinExistence type="predicted"/>
<dbReference type="Proteomes" id="UP000664844">
    <property type="component" value="Unassembled WGS sequence"/>
</dbReference>
<evidence type="ECO:0008006" key="3">
    <source>
        <dbReference type="Google" id="ProtNLM"/>
    </source>
</evidence>